<dbReference type="AlphaFoldDB" id="A0A221KJ93"/>
<dbReference type="Proteomes" id="UP000199729">
    <property type="component" value="Chromosome"/>
</dbReference>
<evidence type="ECO:0000313" key="1">
    <source>
        <dbReference type="EMBL" id="ASM78979.1"/>
    </source>
</evidence>
<evidence type="ECO:0000313" key="2">
    <source>
        <dbReference type="Proteomes" id="UP000199729"/>
    </source>
</evidence>
<sequence>MQLTREQFDQIEAMGGPQEAGAVLLLIDSAYEGRPRTNLPSSSASCGGAAQSAAQAAVGAGQAAVSAS</sequence>
<accession>A0A221KJ93</accession>
<dbReference type="KEGG" id="vff:VITFI_CDS3202"/>
<organism evidence="1 2">
    <name type="scientific">Vitreoscilla filiformis</name>
    <dbReference type="NCBI Taxonomy" id="63"/>
    <lineage>
        <taxon>Bacteria</taxon>
        <taxon>Pseudomonadati</taxon>
        <taxon>Pseudomonadota</taxon>
        <taxon>Betaproteobacteria</taxon>
        <taxon>Neisseriales</taxon>
        <taxon>Neisseriaceae</taxon>
        <taxon>Vitreoscilla</taxon>
    </lineage>
</organism>
<keyword evidence="2" id="KW-1185">Reference proteome</keyword>
<proteinExistence type="predicted"/>
<protein>
    <submittedName>
        <fullName evidence="1">Uncharacterized protein</fullName>
    </submittedName>
</protein>
<dbReference type="EMBL" id="CP022423">
    <property type="protein sequence ID" value="ASM78979.1"/>
    <property type="molecule type" value="Genomic_DNA"/>
</dbReference>
<reference evidence="1 2" key="1">
    <citation type="submission" date="2017-07" db="EMBL/GenBank/DDBJ databases">
        <title>Complete Genome Sequence of the cosmetic ferment Vitreoscilla filiformis (ATCC15551).</title>
        <authorList>
            <person name="Contreras S."/>
            <person name="Sagory-Zalkind P."/>
            <person name="Blanquart H."/>
            <person name="Iltis A."/>
            <person name="Morand S.C."/>
        </authorList>
    </citation>
    <scope>NUCLEOTIDE SEQUENCE [LARGE SCALE GENOMIC DNA]</scope>
    <source>
        <strain evidence="1 2">ATCC 15551</strain>
    </source>
</reference>
<name>A0A221KJ93_VITFI</name>
<gene>
    <name evidence="1" type="ORF">VITFI_CDS3202</name>
</gene>